<dbReference type="RefSeq" id="XP_022579744.1">
    <property type="nucleotide sequence ID" value="XM_022728507.1"/>
</dbReference>
<dbReference type="Gene3D" id="3.40.50.720">
    <property type="entry name" value="NAD(P)-binding Rossmann-like Domain"/>
    <property type="match status" value="1"/>
</dbReference>
<keyword evidence="2" id="KW-0521">NADP</keyword>
<dbReference type="Pfam" id="PF00106">
    <property type="entry name" value="adh_short"/>
    <property type="match status" value="1"/>
</dbReference>
<keyword evidence="5" id="KW-1185">Reference proteome</keyword>
<gene>
    <name evidence="4" type="ORF">ASPZODRAFT_549861</name>
</gene>
<organism evidence="4 5">
    <name type="scientific">Penicilliopsis zonata CBS 506.65</name>
    <dbReference type="NCBI Taxonomy" id="1073090"/>
    <lineage>
        <taxon>Eukaryota</taxon>
        <taxon>Fungi</taxon>
        <taxon>Dikarya</taxon>
        <taxon>Ascomycota</taxon>
        <taxon>Pezizomycotina</taxon>
        <taxon>Eurotiomycetes</taxon>
        <taxon>Eurotiomycetidae</taxon>
        <taxon>Eurotiales</taxon>
        <taxon>Aspergillaceae</taxon>
        <taxon>Penicilliopsis</taxon>
    </lineage>
</organism>
<dbReference type="InterPro" id="IPR002347">
    <property type="entry name" value="SDR_fam"/>
</dbReference>
<dbReference type="EMBL" id="KV878345">
    <property type="protein sequence ID" value="OJJ45234.1"/>
    <property type="molecule type" value="Genomic_DNA"/>
</dbReference>
<dbReference type="PANTHER" id="PTHR24320:SF152">
    <property type="entry name" value="SHORT-CHAIN DEHYDROGENASE_REDUCTASE FAMILY PROTEIN"/>
    <property type="match status" value="1"/>
</dbReference>
<proteinExistence type="inferred from homology"/>
<keyword evidence="3" id="KW-0560">Oxidoreductase</keyword>
<dbReference type="InterPro" id="IPR036291">
    <property type="entry name" value="NAD(P)-bd_dom_sf"/>
</dbReference>
<evidence type="ECO:0000313" key="4">
    <source>
        <dbReference type="EMBL" id="OJJ45234.1"/>
    </source>
</evidence>
<sequence length="212" mass="23237">MPSFGNFIYAQFIAKYPVPTTSFASHTVIVTGGNGGLGKETIKHIVRNGASKVILTSRSRSRGEAAKAEIEDETKCSKSVIEVWELDLESAASIKGFVDKVNGLPRLDVMINNAGIQGVEFKIVHGTERILGVNVIGTFLLAMQVVPKLKETARRYGVTPRMTFVGSALYDAASYPNDPGDDIFEWFTDESRVNKFAQYVNPCLFGCFPFSN</sequence>
<dbReference type="GO" id="GO:0016491">
    <property type="term" value="F:oxidoreductase activity"/>
    <property type="evidence" value="ECO:0007669"/>
    <property type="project" value="UniProtKB-KW"/>
</dbReference>
<dbReference type="PANTHER" id="PTHR24320">
    <property type="entry name" value="RETINOL DEHYDROGENASE"/>
    <property type="match status" value="1"/>
</dbReference>
<evidence type="ECO:0000256" key="1">
    <source>
        <dbReference type="ARBA" id="ARBA00006484"/>
    </source>
</evidence>
<reference evidence="5" key="1">
    <citation type="journal article" date="2017" name="Genome Biol.">
        <title>Comparative genomics reveals high biological diversity and specific adaptations in the industrially and medically important fungal genus Aspergillus.</title>
        <authorList>
            <person name="de Vries R.P."/>
            <person name="Riley R."/>
            <person name="Wiebenga A."/>
            <person name="Aguilar-Osorio G."/>
            <person name="Amillis S."/>
            <person name="Uchima C.A."/>
            <person name="Anderluh G."/>
            <person name="Asadollahi M."/>
            <person name="Askin M."/>
            <person name="Barry K."/>
            <person name="Battaglia E."/>
            <person name="Bayram O."/>
            <person name="Benocci T."/>
            <person name="Braus-Stromeyer S.A."/>
            <person name="Caldana C."/>
            <person name="Canovas D."/>
            <person name="Cerqueira G.C."/>
            <person name="Chen F."/>
            <person name="Chen W."/>
            <person name="Choi C."/>
            <person name="Clum A."/>
            <person name="Dos Santos R.A."/>
            <person name="Damasio A.R."/>
            <person name="Diallinas G."/>
            <person name="Emri T."/>
            <person name="Fekete E."/>
            <person name="Flipphi M."/>
            <person name="Freyberg S."/>
            <person name="Gallo A."/>
            <person name="Gournas C."/>
            <person name="Habgood R."/>
            <person name="Hainaut M."/>
            <person name="Harispe M.L."/>
            <person name="Henrissat B."/>
            <person name="Hilden K.S."/>
            <person name="Hope R."/>
            <person name="Hossain A."/>
            <person name="Karabika E."/>
            <person name="Karaffa L."/>
            <person name="Karanyi Z."/>
            <person name="Krasevec N."/>
            <person name="Kuo A."/>
            <person name="Kusch H."/>
            <person name="LaButti K."/>
            <person name="Lagendijk E.L."/>
            <person name="Lapidus A."/>
            <person name="Levasseur A."/>
            <person name="Lindquist E."/>
            <person name="Lipzen A."/>
            <person name="Logrieco A.F."/>
            <person name="MacCabe A."/>
            <person name="Maekelae M.R."/>
            <person name="Malavazi I."/>
            <person name="Melin P."/>
            <person name="Meyer V."/>
            <person name="Mielnichuk N."/>
            <person name="Miskei M."/>
            <person name="Molnar A.P."/>
            <person name="Mule G."/>
            <person name="Ngan C.Y."/>
            <person name="Orejas M."/>
            <person name="Orosz E."/>
            <person name="Ouedraogo J.P."/>
            <person name="Overkamp K.M."/>
            <person name="Park H.-S."/>
            <person name="Perrone G."/>
            <person name="Piumi F."/>
            <person name="Punt P.J."/>
            <person name="Ram A.F."/>
            <person name="Ramon A."/>
            <person name="Rauscher S."/>
            <person name="Record E."/>
            <person name="Riano-Pachon D.M."/>
            <person name="Robert V."/>
            <person name="Roehrig J."/>
            <person name="Ruller R."/>
            <person name="Salamov A."/>
            <person name="Salih N.S."/>
            <person name="Samson R.A."/>
            <person name="Sandor E."/>
            <person name="Sanguinetti M."/>
            <person name="Schuetze T."/>
            <person name="Sepcic K."/>
            <person name="Shelest E."/>
            <person name="Sherlock G."/>
            <person name="Sophianopoulou V."/>
            <person name="Squina F.M."/>
            <person name="Sun H."/>
            <person name="Susca A."/>
            <person name="Todd R.B."/>
            <person name="Tsang A."/>
            <person name="Unkles S.E."/>
            <person name="van de Wiele N."/>
            <person name="van Rossen-Uffink D."/>
            <person name="Oliveira J.V."/>
            <person name="Vesth T.C."/>
            <person name="Visser J."/>
            <person name="Yu J.-H."/>
            <person name="Zhou M."/>
            <person name="Andersen M.R."/>
            <person name="Archer D.B."/>
            <person name="Baker S.E."/>
            <person name="Benoit I."/>
            <person name="Brakhage A.A."/>
            <person name="Braus G.H."/>
            <person name="Fischer R."/>
            <person name="Frisvad J.C."/>
            <person name="Goldman G.H."/>
            <person name="Houbraken J."/>
            <person name="Oakley B."/>
            <person name="Pocsi I."/>
            <person name="Scazzocchio C."/>
            <person name="Seiboth B."/>
            <person name="vanKuyk P.A."/>
            <person name="Wortman J."/>
            <person name="Dyer P.S."/>
            <person name="Grigoriev I.V."/>
        </authorList>
    </citation>
    <scope>NUCLEOTIDE SEQUENCE [LARGE SCALE GENOMIC DNA]</scope>
    <source>
        <strain evidence="5">CBS 506.65</strain>
    </source>
</reference>
<dbReference type="AlphaFoldDB" id="A0A1L9SDR7"/>
<dbReference type="VEuPathDB" id="FungiDB:ASPZODRAFT_549861"/>
<evidence type="ECO:0000256" key="3">
    <source>
        <dbReference type="ARBA" id="ARBA00023002"/>
    </source>
</evidence>
<comment type="similarity">
    <text evidence="1">Belongs to the short-chain dehydrogenases/reductases (SDR) family.</text>
</comment>
<evidence type="ECO:0008006" key="6">
    <source>
        <dbReference type="Google" id="ProtNLM"/>
    </source>
</evidence>
<protein>
    <recommendedName>
        <fullName evidence="6">Ketoreductase (KR) domain-containing protein</fullName>
    </recommendedName>
</protein>
<dbReference type="STRING" id="1073090.A0A1L9SDR7"/>
<evidence type="ECO:0000313" key="5">
    <source>
        <dbReference type="Proteomes" id="UP000184188"/>
    </source>
</evidence>
<dbReference type="SUPFAM" id="SSF51735">
    <property type="entry name" value="NAD(P)-binding Rossmann-fold domains"/>
    <property type="match status" value="1"/>
</dbReference>
<dbReference type="Proteomes" id="UP000184188">
    <property type="component" value="Unassembled WGS sequence"/>
</dbReference>
<dbReference type="PRINTS" id="PR00081">
    <property type="entry name" value="GDHRDH"/>
</dbReference>
<evidence type="ECO:0000256" key="2">
    <source>
        <dbReference type="ARBA" id="ARBA00022857"/>
    </source>
</evidence>
<accession>A0A1L9SDR7</accession>
<dbReference type="OrthoDB" id="542013at2759"/>
<name>A0A1L9SDR7_9EURO</name>
<dbReference type="GeneID" id="34614971"/>